<gene>
    <name evidence="1" type="ORF">ENT92_01885</name>
</gene>
<evidence type="ECO:0000313" key="1">
    <source>
        <dbReference type="EMBL" id="HGU64953.1"/>
    </source>
</evidence>
<dbReference type="PROSITE" id="PS00092">
    <property type="entry name" value="N6_MTASE"/>
    <property type="match status" value="1"/>
</dbReference>
<dbReference type="GO" id="GO:0032259">
    <property type="term" value="P:methylation"/>
    <property type="evidence" value="ECO:0007669"/>
    <property type="project" value="InterPro"/>
</dbReference>
<dbReference type="InterPro" id="IPR002052">
    <property type="entry name" value="DNA_methylase_N6_adenine_CS"/>
</dbReference>
<dbReference type="EMBL" id="DTAN01000073">
    <property type="protein sequence ID" value="HGU64953.1"/>
    <property type="molecule type" value="Genomic_DNA"/>
</dbReference>
<dbReference type="SUPFAM" id="SSF53335">
    <property type="entry name" value="S-adenosyl-L-methionine-dependent methyltransferases"/>
    <property type="match status" value="1"/>
</dbReference>
<organism evidence="1">
    <name type="scientific">Staphylothermus marinus</name>
    <dbReference type="NCBI Taxonomy" id="2280"/>
    <lineage>
        <taxon>Archaea</taxon>
        <taxon>Thermoproteota</taxon>
        <taxon>Thermoprotei</taxon>
        <taxon>Desulfurococcales</taxon>
        <taxon>Desulfurococcaceae</taxon>
        <taxon>Staphylothermus</taxon>
    </lineage>
</organism>
<name>A0A7J3PKZ9_STAMA</name>
<reference evidence="1" key="1">
    <citation type="journal article" date="2020" name="mSystems">
        <title>Genome- and Community-Level Interaction Insights into Carbon Utilization and Element Cycling Functions of Hydrothermarchaeota in Hydrothermal Sediment.</title>
        <authorList>
            <person name="Zhou Z."/>
            <person name="Liu Y."/>
            <person name="Xu W."/>
            <person name="Pan J."/>
            <person name="Luo Z.H."/>
            <person name="Li M."/>
        </authorList>
    </citation>
    <scope>NUCLEOTIDE SEQUENCE [LARGE SCALE GENOMIC DNA]</scope>
    <source>
        <strain evidence="1">SpSt-622</strain>
    </source>
</reference>
<sequence>MLDDATVLGKLGGEKFDLIVTDPPYRDDVAYAELSDFYYVWLKRALCDVDRSSLIPRFHSDVFFTDGVEIITQWEWFASREVSLNEGRCKYLDEGRSIDECELRYREKLSVSFKSMASRLAENGLIITYFAQSSPSAWISLIDAGLSSGLYPVMAFPVITESEESVVSRGKSSITASIVIIWRKSSRGEPVDIAFNYDKLVDEASKELEKVVEALSKATSGVVSELYGVTIYVMSYAKVLSLLTKNGKPLFSGKIIDSEDIVKYASEILTHAYAKASGARLSSSDSIFYYLVKVVFPRGYEGRRLASSSDLLLLSYGLGEMKRENVLNELVRKGILREYGREEETEVASRKTYVLIEPRRSNDELELGEVLKLHGVNPDNPSSFKSPVHILHVLMLYSMKPRDIFIKQYERIYAVNPVLTIEAVELAKALSSIKGDPESELAIRVLEYLGLHSFELKKTGGLLDYFKR</sequence>
<dbReference type="GO" id="GO:0003676">
    <property type="term" value="F:nucleic acid binding"/>
    <property type="evidence" value="ECO:0007669"/>
    <property type="project" value="InterPro"/>
</dbReference>
<dbReference type="InterPro" id="IPR029063">
    <property type="entry name" value="SAM-dependent_MTases_sf"/>
</dbReference>
<protein>
    <submittedName>
        <fullName evidence="1">DUF1156 domain-containing protein</fullName>
    </submittedName>
</protein>
<dbReference type="GO" id="GO:0008168">
    <property type="term" value="F:methyltransferase activity"/>
    <property type="evidence" value="ECO:0007669"/>
    <property type="project" value="InterPro"/>
</dbReference>
<dbReference type="AlphaFoldDB" id="A0A7J3PKZ9"/>
<comment type="caution">
    <text evidence="1">The sequence shown here is derived from an EMBL/GenBank/DDBJ whole genome shotgun (WGS) entry which is preliminary data.</text>
</comment>
<proteinExistence type="predicted"/>
<accession>A0A7J3PKZ9</accession>